<sequence length="134" mass="15240">MKNNEGTNQSTDKSESELIDTFISQFPPEVQSKLQTLRQVIREAAPEAKEKISYQMPTFVLAGNLVHYSAFKHHIGFYPGLSGITVFKDELSKYKGAKGSVQFPMDQPLPYDLISRIVKYRVMENKEKAGVKRQ</sequence>
<dbReference type="SUPFAM" id="SSF159888">
    <property type="entry name" value="YdhG-like"/>
    <property type="match status" value="1"/>
</dbReference>
<evidence type="ECO:0000259" key="1">
    <source>
        <dbReference type="Pfam" id="PF08818"/>
    </source>
</evidence>
<dbReference type="Gene3D" id="3.90.1150.200">
    <property type="match status" value="1"/>
</dbReference>
<keyword evidence="3" id="KW-1185">Reference proteome</keyword>
<organism evidence="2 3">
    <name type="scientific">Paenibacillus shunpengii</name>
    <dbReference type="NCBI Taxonomy" id="2054424"/>
    <lineage>
        <taxon>Bacteria</taxon>
        <taxon>Bacillati</taxon>
        <taxon>Bacillota</taxon>
        <taxon>Bacilli</taxon>
        <taxon>Bacillales</taxon>
        <taxon>Paenibacillaceae</taxon>
        <taxon>Paenibacillus</taxon>
    </lineage>
</organism>
<proteinExistence type="predicted"/>
<reference evidence="3" key="1">
    <citation type="journal article" date="2019" name="Int. J. Syst. Evol. Microbiol.">
        <title>The Global Catalogue of Microorganisms (GCM) 10K type strain sequencing project: providing services to taxonomists for standard genome sequencing and annotation.</title>
        <authorList>
            <consortium name="The Broad Institute Genomics Platform"/>
            <consortium name="The Broad Institute Genome Sequencing Center for Infectious Disease"/>
            <person name="Wu L."/>
            <person name="Ma J."/>
        </authorList>
    </citation>
    <scope>NUCLEOTIDE SEQUENCE [LARGE SCALE GENOMIC DNA]</scope>
    <source>
        <strain evidence="3">KCTC 33849</strain>
    </source>
</reference>
<dbReference type="InterPro" id="IPR014922">
    <property type="entry name" value="YdhG-like"/>
</dbReference>
<protein>
    <submittedName>
        <fullName evidence="2">Iron chaperone</fullName>
    </submittedName>
</protein>
<feature type="domain" description="YdhG-like" evidence="1">
    <location>
        <begin position="31"/>
        <end position="122"/>
    </location>
</feature>
<gene>
    <name evidence="2" type="ORF">ACFSVM_00590</name>
</gene>
<name>A0ABW5SGR6_9BACL</name>
<dbReference type="EMBL" id="JBHUMJ010000002">
    <property type="protein sequence ID" value="MFD2698952.1"/>
    <property type="molecule type" value="Genomic_DNA"/>
</dbReference>
<evidence type="ECO:0000313" key="2">
    <source>
        <dbReference type="EMBL" id="MFD2698952.1"/>
    </source>
</evidence>
<accession>A0ABW5SGR6</accession>
<dbReference type="Pfam" id="PF08818">
    <property type="entry name" value="DUF1801"/>
    <property type="match status" value="1"/>
</dbReference>
<dbReference type="Proteomes" id="UP001597540">
    <property type="component" value="Unassembled WGS sequence"/>
</dbReference>
<evidence type="ECO:0000313" key="3">
    <source>
        <dbReference type="Proteomes" id="UP001597540"/>
    </source>
</evidence>
<dbReference type="RefSeq" id="WP_379259832.1">
    <property type="nucleotide sequence ID" value="NZ_JBHUMJ010000002.1"/>
</dbReference>
<comment type="caution">
    <text evidence="2">The sequence shown here is derived from an EMBL/GenBank/DDBJ whole genome shotgun (WGS) entry which is preliminary data.</text>
</comment>